<name>A0AAW8HFC9_9ENTR</name>
<keyword evidence="4" id="KW-1185">Reference proteome</keyword>
<protein>
    <submittedName>
        <fullName evidence="3">Lytic transglycosylase domain-containing protein</fullName>
    </submittedName>
</protein>
<dbReference type="Proteomes" id="UP001225042">
    <property type="component" value="Unassembled WGS sequence"/>
</dbReference>
<dbReference type="Pfam" id="PF01464">
    <property type="entry name" value="SLT"/>
    <property type="match status" value="1"/>
</dbReference>
<dbReference type="InterPro" id="IPR023346">
    <property type="entry name" value="Lysozyme-like_dom_sf"/>
</dbReference>
<reference evidence="3 4" key="1">
    <citation type="submission" date="2023-08" db="EMBL/GenBank/DDBJ databases">
        <authorList>
            <person name="Dale J."/>
        </authorList>
    </citation>
    <scope>NUCLEOTIDE SEQUENCE [LARGE SCALE GENOMIC DNA]</scope>
    <source>
        <strain evidence="3 4">2023EL-00788</strain>
    </source>
</reference>
<dbReference type="Gene3D" id="1.10.530.10">
    <property type="match status" value="1"/>
</dbReference>
<keyword evidence="1" id="KW-0732">Signal</keyword>
<proteinExistence type="predicted"/>
<dbReference type="AlphaFoldDB" id="A0AAW8HFC9"/>
<feature type="signal peptide" evidence="1">
    <location>
        <begin position="1"/>
        <end position="20"/>
    </location>
</feature>
<evidence type="ECO:0000259" key="2">
    <source>
        <dbReference type="Pfam" id="PF01464"/>
    </source>
</evidence>
<accession>A0AAW8HFC9</accession>
<evidence type="ECO:0000313" key="4">
    <source>
        <dbReference type="Proteomes" id="UP001225042"/>
    </source>
</evidence>
<gene>
    <name evidence="3" type="ORF">RBJ67_25705</name>
</gene>
<evidence type="ECO:0000313" key="3">
    <source>
        <dbReference type="EMBL" id="MDQ2259528.1"/>
    </source>
</evidence>
<dbReference type="EMBL" id="JAVDKS010000021">
    <property type="protein sequence ID" value="MDQ2259528.1"/>
    <property type="molecule type" value="Genomic_DNA"/>
</dbReference>
<dbReference type="InterPro" id="IPR008258">
    <property type="entry name" value="Transglycosylase_SLT_dom_1"/>
</dbReference>
<dbReference type="RefSeq" id="WP_045336862.1">
    <property type="nucleotide sequence ID" value="NZ_JAVDKS010000021.1"/>
</dbReference>
<organism evidence="3 4">
    <name type="scientific">Enterobacter soli</name>
    <dbReference type="NCBI Taxonomy" id="885040"/>
    <lineage>
        <taxon>Bacteria</taxon>
        <taxon>Pseudomonadati</taxon>
        <taxon>Pseudomonadota</taxon>
        <taxon>Gammaproteobacteria</taxon>
        <taxon>Enterobacterales</taxon>
        <taxon>Enterobacteriaceae</taxon>
        <taxon>Enterobacter</taxon>
    </lineage>
</organism>
<feature type="domain" description="Transglycosylase SLT" evidence="2">
    <location>
        <begin position="22"/>
        <end position="143"/>
    </location>
</feature>
<dbReference type="CDD" id="cd13400">
    <property type="entry name" value="LT_IagB-like"/>
    <property type="match status" value="1"/>
</dbReference>
<comment type="caution">
    <text evidence="3">The sequence shown here is derived from an EMBL/GenBank/DDBJ whole genome shotgun (WGS) entry which is preliminary data.</text>
</comment>
<feature type="chain" id="PRO_5043566734" evidence="1">
    <location>
        <begin position="21"/>
        <end position="162"/>
    </location>
</feature>
<sequence length="162" mass="18497">MKAFALCLFIFMLVPAAGQAYCFKEAGEAMKVDPLLLLAFAIQESHLNSNAIGVNKPDTKGSITYDYGLMQINSRNVDSIFRHFGIDKNVLLRNPCINVYAGAYIVRRNFDQYGVNWFSVGAYNAGVKQTPEQERKRQKYAKQVRAIYMKLQEMDRVRKIDL</sequence>
<evidence type="ECO:0000256" key="1">
    <source>
        <dbReference type="SAM" id="SignalP"/>
    </source>
</evidence>
<dbReference type="SUPFAM" id="SSF53955">
    <property type="entry name" value="Lysozyme-like"/>
    <property type="match status" value="1"/>
</dbReference>